<dbReference type="AlphaFoldDB" id="A0A4P7XLB7"/>
<dbReference type="OrthoDB" id="9858967at2"/>
<dbReference type="GeneID" id="40106887"/>
<proteinExistence type="predicted"/>
<dbReference type="KEGG" id="hmi:soil367_18370"/>
<keyword evidence="1" id="KW-0614">Plasmid</keyword>
<name>A0A4P7XLB7_9ALTE</name>
<evidence type="ECO:0000313" key="2">
    <source>
        <dbReference type="Proteomes" id="UP000298049"/>
    </source>
</evidence>
<sequence length="375" mass="42843">MNTTADHVRRTGRKRTPVLDTGHSRIRLSRTCRYHQNRATTFRVVSVSTVQTVLRDGKLQTALTTVGQISEIGYRKSPQQAKEQLDRYLNEALAIVRLIERAIDSGRPPKRLLSLNDLPKEMEVPEGNWDHLDLEAILFGIPLKQAEFSPTTTFGDKDELASTLKRADLRKPRKPVALNGFHLKFKPLQVGAETFYLPTGIYRVEHGWRLFLRHEEGVWHDYFKDSQSTIYESLIQAWGGLIGAMLARTAPRERLAPVTNQAAFTGIEGGNLLIGFRNGSWRIQLRYAQTDSRGKRYLVSLRYWRALELNDGELRQALRELAAMDSYRRYLIQKTGDPDIVVTRETSIPLKFFPGEPVVPILADDLIYSIEQRST</sequence>
<gene>
    <name evidence="1" type="ORF">soil367_18370</name>
</gene>
<evidence type="ECO:0000313" key="1">
    <source>
        <dbReference type="EMBL" id="QCF28039.1"/>
    </source>
</evidence>
<dbReference type="Proteomes" id="UP000298049">
    <property type="component" value="Plasmid psoil36-7"/>
</dbReference>
<reference evidence="1 2" key="1">
    <citation type="submission" date="2018-07" db="EMBL/GenBank/DDBJ databases">
        <title>Marsedoiliclastica nanhaica gen. nov. sp. nov., a novel marine hydrocarbonoclastic bacterium isolated from an in-situ enriched hydrocarbon-degrading consortium in deep-sea sediment.</title>
        <authorList>
            <person name="Dong C."/>
            <person name="Ma T."/>
            <person name="Liu R."/>
            <person name="Shao Z."/>
        </authorList>
    </citation>
    <scope>NUCLEOTIDE SEQUENCE [LARGE SCALE GENOMIC DNA]</scope>
    <source>
        <strain evidence="2">soil36-7</strain>
        <plasmid evidence="1 2">psoil36-7</plasmid>
    </source>
</reference>
<accession>A0A4P7XLB7</accession>
<protein>
    <submittedName>
        <fullName evidence="1">Uncharacterized protein</fullName>
    </submittedName>
</protein>
<dbReference type="EMBL" id="CP031094">
    <property type="protein sequence ID" value="QCF28039.1"/>
    <property type="molecule type" value="Genomic_DNA"/>
</dbReference>
<keyword evidence="2" id="KW-1185">Reference proteome</keyword>
<dbReference type="RefSeq" id="WP_136550817.1">
    <property type="nucleotide sequence ID" value="NZ_CP031094.1"/>
</dbReference>
<organism evidence="1 2">
    <name type="scientific">Hydrocarboniclastica marina</name>
    <dbReference type="NCBI Taxonomy" id="2259620"/>
    <lineage>
        <taxon>Bacteria</taxon>
        <taxon>Pseudomonadati</taxon>
        <taxon>Pseudomonadota</taxon>
        <taxon>Gammaproteobacteria</taxon>
        <taxon>Alteromonadales</taxon>
        <taxon>Alteromonadaceae</taxon>
        <taxon>Hydrocarboniclastica</taxon>
    </lineage>
</organism>
<geneLocation type="plasmid" evidence="1 2">
    <name>psoil36-7</name>
</geneLocation>